<evidence type="ECO:0000313" key="1">
    <source>
        <dbReference type="EMBL" id="KHK95159.1"/>
    </source>
</evidence>
<keyword evidence="2" id="KW-1185">Reference proteome</keyword>
<dbReference type="Proteomes" id="UP000031030">
    <property type="component" value="Unassembled WGS sequence"/>
</dbReference>
<name>A0A0B1ZWN8_9MICO</name>
<proteinExistence type="predicted"/>
<dbReference type="AlphaFoldDB" id="A0A0B1ZWN8"/>
<dbReference type="RefSeq" id="WP_039403521.1">
    <property type="nucleotide sequence ID" value="NZ_JTDK01000027.1"/>
</dbReference>
<dbReference type="EMBL" id="JTDK01000027">
    <property type="protein sequence ID" value="KHK95159.1"/>
    <property type="molecule type" value="Genomic_DNA"/>
</dbReference>
<gene>
    <name evidence="1" type="ORF">LK09_19820</name>
</gene>
<organism evidence="1 2">
    <name type="scientific">Microbacterium mangrovi</name>
    <dbReference type="NCBI Taxonomy" id="1348253"/>
    <lineage>
        <taxon>Bacteria</taxon>
        <taxon>Bacillati</taxon>
        <taxon>Actinomycetota</taxon>
        <taxon>Actinomycetes</taxon>
        <taxon>Micrococcales</taxon>
        <taxon>Microbacteriaceae</taxon>
        <taxon>Microbacterium</taxon>
    </lineage>
</organism>
<comment type="caution">
    <text evidence="1">The sequence shown here is derived from an EMBL/GenBank/DDBJ whole genome shotgun (WGS) entry which is preliminary data.</text>
</comment>
<reference evidence="1 2" key="1">
    <citation type="submission" date="2014-11" db="EMBL/GenBank/DDBJ databases">
        <title>Genome sequence of Microbacterium mangrovi MUSC 115(T).</title>
        <authorList>
            <person name="Lee L.-H."/>
        </authorList>
    </citation>
    <scope>NUCLEOTIDE SEQUENCE [LARGE SCALE GENOMIC DNA]</scope>
    <source>
        <strain evidence="1 2">MUSC 115</strain>
    </source>
</reference>
<accession>A0A0B1ZWN8</accession>
<protein>
    <submittedName>
        <fullName evidence="1">Uncharacterized protein</fullName>
    </submittedName>
</protein>
<dbReference type="STRING" id="1348253.LK09_19820"/>
<evidence type="ECO:0000313" key="2">
    <source>
        <dbReference type="Proteomes" id="UP000031030"/>
    </source>
</evidence>
<sequence length="328" mass="35989">MRWTGDVAAGDWLKPLIDDPWRHTMHDVVPRGFEAYARVFHPASRSRPVGQRWPRGSIDDNARGWQKFSAERHEIESESVSWAQVADAFGTTMHPYAQFRALVGQTDGAGAAGQPEDAAGWHYGQTMEGQLDAGVLSVLAGVLSGRTTTPDSGGVALWDGWGDLVGGLGYGGSRSAYVRFDGDDPEQGVDFIAQTTRDWFNDVFRPPTWQDGILSREISKSPRLELPGRSFVVFEGGIREFTSPDWESRVPWLDVSGVELGFPPSAYAPSIIWPDDHAWVLVSEVDYDSTIIAGSRELIRAVCSTPGVEALPIAPDSALTWDSDEVNR</sequence>
<dbReference type="OrthoDB" id="2426596at2"/>